<evidence type="ECO:0000256" key="1">
    <source>
        <dbReference type="ARBA" id="ARBA00022553"/>
    </source>
</evidence>
<dbReference type="Gene3D" id="6.10.250.690">
    <property type="match status" value="1"/>
</dbReference>
<evidence type="ECO:0000259" key="7">
    <source>
        <dbReference type="PROSITE" id="PS50110"/>
    </source>
</evidence>
<dbReference type="PANTHER" id="PTHR48111">
    <property type="entry name" value="REGULATOR OF RPOS"/>
    <property type="match status" value="1"/>
</dbReference>
<dbReference type="PROSITE" id="PS50110">
    <property type="entry name" value="RESPONSE_REGULATORY"/>
    <property type="match status" value="1"/>
</dbReference>
<dbReference type="InterPro" id="IPR036388">
    <property type="entry name" value="WH-like_DNA-bd_sf"/>
</dbReference>
<feature type="domain" description="OmpR/PhoB-type" evidence="8">
    <location>
        <begin position="179"/>
        <end position="278"/>
    </location>
</feature>
<evidence type="ECO:0000256" key="4">
    <source>
        <dbReference type="ARBA" id="ARBA00023125"/>
    </source>
</evidence>
<dbReference type="GO" id="GO:0006355">
    <property type="term" value="P:regulation of DNA-templated transcription"/>
    <property type="evidence" value="ECO:0007669"/>
    <property type="project" value="InterPro"/>
</dbReference>
<keyword evidence="4" id="KW-0238">DNA-binding</keyword>
<dbReference type="GO" id="GO:0032993">
    <property type="term" value="C:protein-DNA complex"/>
    <property type="evidence" value="ECO:0007669"/>
    <property type="project" value="TreeGrafter"/>
</dbReference>
<dbReference type="InterPro" id="IPR001867">
    <property type="entry name" value="OmpR/PhoB-type_DNA-bd"/>
</dbReference>
<evidence type="ECO:0000259" key="8">
    <source>
        <dbReference type="PROSITE" id="PS51755"/>
    </source>
</evidence>
<dbReference type="InterPro" id="IPR001789">
    <property type="entry name" value="Sig_transdc_resp-reg_receiver"/>
</dbReference>
<keyword evidence="1" id="KW-0597">Phosphoprotein</keyword>
<evidence type="ECO:0000313" key="9">
    <source>
        <dbReference type="EMBL" id="CAB4683184.1"/>
    </source>
</evidence>
<dbReference type="GO" id="GO:0005829">
    <property type="term" value="C:cytosol"/>
    <property type="evidence" value="ECO:0007669"/>
    <property type="project" value="TreeGrafter"/>
</dbReference>
<dbReference type="Gene3D" id="3.40.50.2300">
    <property type="match status" value="1"/>
</dbReference>
<reference evidence="9" key="1">
    <citation type="submission" date="2020-05" db="EMBL/GenBank/DDBJ databases">
        <authorList>
            <person name="Chiriac C."/>
            <person name="Salcher M."/>
            <person name="Ghai R."/>
            <person name="Kavagutti S V."/>
        </authorList>
    </citation>
    <scope>NUCLEOTIDE SEQUENCE</scope>
</reference>
<evidence type="ECO:0000256" key="5">
    <source>
        <dbReference type="ARBA" id="ARBA00023163"/>
    </source>
</evidence>
<gene>
    <name evidence="9" type="ORF">UFOPK2399_00089</name>
</gene>
<keyword evidence="3" id="KW-0805">Transcription regulation</keyword>
<dbReference type="PROSITE" id="PS51755">
    <property type="entry name" value="OMPR_PHOB"/>
    <property type="match status" value="1"/>
</dbReference>
<dbReference type="Gene3D" id="1.10.10.10">
    <property type="entry name" value="Winged helix-like DNA-binding domain superfamily/Winged helix DNA-binding domain"/>
    <property type="match status" value="1"/>
</dbReference>
<dbReference type="InterPro" id="IPR016032">
    <property type="entry name" value="Sig_transdc_resp-reg_C-effctor"/>
</dbReference>
<dbReference type="GO" id="GO:0000976">
    <property type="term" value="F:transcription cis-regulatory region binding"/>
    <property type="evidence" value="ECO:0007669"/>
    <property type="project" value="TreeGrafter"/>
</dbReference>
<dbReference type="FunFam" id="1.10.10.10:FF:000018">
    <property type="entry name" value="DNA-binding response regulator ResD"/>
    <property type="match status" value="1"/>
</dbReference>
<dbReference type="SMART" id="SM00448">
    <property type="entry name" value="REC"/>
    <property type="match status" value="1"/>
</dbReference>
<dbReference type="AlphaFoldDB" id="A0A6J6NDW7"/>
<dbReference type="CDD" id="cd00383">
    <property type="entry name" value="trans_reg_C"/>
    <property type="match status" value="1"/>
</dbReference>
<dbReference type="EMBL" id="CAEZXP010000001">
    <property type="protein sequence ID" value="CAB4683184.1"/>
    <property type="molecule type" value="Genomic_DNA"/>
</dbReference>
<protein>
    <submittedName>
        <fullName evidence="9">Unannotated protein</fullName>
    </submittedName>
</protein>
<accession>A0A6J6NDW7</accession>
<dbReference type="GO" id="GO:0000156">
    <property type="term" value="F:phosphorelay response regulator activity"/>
    <property type="evidence" value="ECO:0007669"/>
    <property type="project" value="TreeGrafter"/>
</dbReference>
<dbReference type="InterPro" id="IPR011006">
    <property type="entry name" value="CheY-like_superfamily"/>
</dbReference>
<dbReference type="PANTHER" id="PTHR48111:SF40">
    <property type="entry name" value="PHOSPHATE REGULON TRANSCRIPTIONAL REGULATORY PROTEIN PHOB"/>
    <property type="match status" value="1"/>
</dbReference>
<feature type="domain" description="Response regulatory" evidence="7">
    <location>
        <begin position="54"/>
        <end position="167"/>
    </location>
</feature>
<evidence type="ECO:0000256" key="2">
    <source>
        <dbReference type="ARBA" id="ARBA00023012"/>
    </source>
</evidence>
<dbReference type="Pfam" id="PF00072">
    <property type="entry name" value="Response_reg"/>
    <property type="match status" value="1"/>
</dbReference>
<keyword evidence="2" id="KW-0902">Two-component regulatory system</keyword>
<evidence type="ECO:0000256" key="6">
    <source>
        <dbReference type="SAM" id="MobiDB-lite"/>
    </source>
</evidence>
<dbReference type="Pfam" id="PF00486">
    <property type="entry name" value="Trans_reg_C"/>
    <property type="match status" value="1"/>
</dbReference>
<sequence length="279" mass="31106">MPAGDAEGKAELAPSPPKCMRGAGEMPTPKESSALATMRQTTRQAPITMAESSTILLVDDEESVRKVLTFPLERDGHRVVQAVDGEDALVQFGAGGIDLVVLDLMLPKLDGLEVCRRLRAQSEVPIIMLTARDDELDKVVGLELGADDYITKPFSIREFRSRVRALLRRSRSVRGPDTDGLVEIGELTLDPTRRIVTMRGASIPLTYVEFELLRTLASHPGRVTSRQMLLESLWGSAEYRDPRTIDVHVRHLREKLEQAPHAPEYILTVRSVGYRFRDP</sequence>
<proteinExistence type="predicted"/>
<evidence type="ECO:0000256" key="3">
    <source>
        <dbReference type="ARBA" id="ARBA00023015"/>
    </source>
</evidence>
<dbReference type="SMART" id="SM00862">
    <property type="entry name" value="Trans_reg_C"/>
    <property type="match status" value="1"/>
</dbReference>
<dbReference type="FunFam" id="3.40.50.2300:FF:000001">
    <property type="entry name" value="DNA-binding response regulator PhoB"/>
    <property type="match status" value="1"/>
</dbReference>
<feature type="region of interest" description="Disordered" evidence="6">
    <location>
        <begin position="1"/>
        <end position="37"/>
    </location>
</feature>
<keyword evidence="5" id="KW-0804">Transcription</keyword>
<dbReference type="SUPFAM" id="SSF46894">
    <property type="entry name" value="C-terminal effector domain of the bipartite response regulators"/>
    <property type="match status" value="1"/>
</dbReference>
<name>A0A6J6NDW7_9ZZZZ</name>
<organism evidence="9">
    <name type="scientific">freshwater metagenome</name>
    <dbReference type="NCBI Taxonomy" id="449393"/>
    <lineage>
        <taxon>unclassified sequences</taxon>
        <taxon>metagenomes</taxon>
        <taxon>ecological metagenomes</taxon>
    </lineage>
</organism>
<dbReference type="SUPFAM" id="SSF52172">
    <property type="entry name" value="CheY-like"/>
    <property type="match status" value="1"/>
</dbReference>
<feature type="compositionally biased region" description="Basic and acidic residues" evidence="6">
    <location>
        <begin position="1"/>
        <end position="10"/>
    </location>
</feature>
<dbReference type="InterPro" id="IPR039420">
    <property type="entry name" value="WalR-like"/>
</dbReference>